<reference evidence="1 2" key="1">
    <citation type="submission" date="2019-07" db="EMBL/GenBank/DDBJ databases">
        <title>SAR11 Genome Evolution.</title>
        <authorList>
            <person name="Giovannoni S."/>
        </authorList>
    </citation>
    <scope>NUCLEOTIDE SEQUENCE [LARGE SCALE GENOMIC DNA]</scope>
    <source>
        <strain evidence="1 2">HTCC9565</strain>
    </source>
</reference>
<proteinExistence type="predicted"/>
<dbReference type="InterPro" id="IPR021959">
    <property type="entry name" value="DUF3576"/>
</dbReference>
<comment type="caution">
    <text evidence="1">The sequence shown here is derived from an EMBL/GenBank/DDBJ whole genome shotgun (WGS) entry which is preliminary data.</text>
</comment>
<name>A0ABX1T0Z9_PELUQ</name>
<protein>
    <submittedName>
        <fullName evidence="1">Uncharacterized protein DUF3576</fullName>
    </submittedName>
</protein>
<sequence length="186" mass="21010">MKKIFIIFAVCSIFLSGCGIYKRSDIKDNPTEVNKRVEKNLREGKGIRFGSLSGNNSGTFDFASSNPMWQASISILDFVSFANVSYSGGIIITDWFNDSSQTENIRDIKITIKFLSNEIRADGLQIDVHERICKKNNSNSCKINKIKSKISSELKLAILKKASRLENDIVTKNIKKNKRVLPRKDK</sequence>
<evidence type="ECO:0000313" key="1">
    <source>
        <dbReference type="EMBL" id="NMN67277.1"/>
    </source>
</evidence>
<dbReference type="PROSITE" id="PS51257">
    <property type="entry name" value="PROKAR_LIPOPROTEIN"/>
    <property type="match status" value="1"/>
</dbReference>
<dbReference type="Proteomes" id="UP001166004">
    <property type="component" value="Unassembled WGS sequence"/>
</dbReference>
<accession>A0ABX1T0Z9</accession>
<organism evidence="1 2">
    <name type="scientific">Pelagibacter ubique</name>
    <dbReference type="NCBI Taxonomy" id="198252"/>
    <lineage>
        <taxon>Bacteria</taxon>
        <taxon>Pseudomonadati</taxon>
        <taxon>Pseudomonadota</taxon>
        <taxon>Alphaproteobacteria</taxon>
        <taxon>Candidatus Pelagibacterales</taxon>
        <taxon>Candidatus Pelagibacteraceae</taxon>
        <taxon>Candidatus Pelagibacter</taxon>
    </lineage>
</organism>
<dbReference type="EMBL" id="LANA01000001">
    <property type="protein sequence ID" value="NMN67277.1"/>
    <property type="molecule type" value="Genomic_DNA"/>
</dbReference>
<evidence type="ECO:0000313" key="2">
    <source>
        <dbReference type="Proteomes" id="UP001166004"/>
    </source>
</evidence>
<gene>
    <name evidence="1" type="ORF">VP91_00004190</name>
</gene>
<keyword evidence="2" id="KW-1185">Reference proteome</keyword>
<dbReference type="RefSeq" id="WP_169035779.1">
    <property type="nucleotide sequence ID" value="NZ_LANA01000001.1"/>
</dbReference>
<dbReference type="Pfam" id="PF12100">
    <property type="entry name" value="DUF3576"/>
    <property type="match status" value="1"/>
</dbReference>